<name>A0A845AGG9_9SPHN</name>
<dbReference type="Proteomes" id="UP000439780">
    <property type="component" value="Unassembled WGS sequence"/>
</dbReference>
<keyword evidence="2" id="KW-1185">Reference proteome</keyword>
<accession>A0A845AGG9</accession>
<dbReference type="AlphaFoldDB" id="A0A845AGG9"/>
<gene>
    <name evidence="1" type="ORF">GRI58_03645</name>
</gene>
<sequence>MITLKIRGDIMRWPIIVMIGLMSQPAFAQADLLLICKGNMRGMFKDRRVGAVVADNDGHAATGGASSSRYSDIPTTAMFELTNGKARLNLPQPPTCAICVGEKGWREVKDLRIEPDRISGRIHYGMLSGTEFEIDRRTGIMTSKNGFTGTCEKQDATKTRF</sequence>
<evidence type="ECO:0000313" key="1">
    <source>
        <dbReference type="EMBL" id="MXP27915.1"/>
    </source>
</evidence>
<organism evidence="1 2">
    <name type="scientific">Qipengyuania algicida</name>
    <dbReference type="NCBI Taxonomy" id="1836209"/>
    <lineage>
        <taxon>Bacteria</taxon>
        <taxon>Pseudomonadati</taxon>
        <taxon>Pseudomonadota</taxon>
        <taxon>Alphaproteobacteria</taxon>
        <taxon>Sphingomonadales</taxon>
        <taxon>Erythrobacteraceae</taxon>
        <taxon>Qipengyuania</taxon>
    </lineage>
</organism>
<dbReference type="OrthoDB" id="7432667at2"/>
<reference evidence="1 2" key="1">
    <citation type="submission" date="2019-12" db="EMBL/GenBank/DDBJ databases">
        <title>Genomic-based taxomic classification of the family Erythrobacteraceae.</title>
        <authorList>
            <person name="Xu L."/>
        </authorList>
    </citation>
    <scope>NUCLEOTIDE SEQUENCE [LARGE SCALE GENOMIC DNA]</scope>
    <source>
        <strain evidence="1 2">KEMB 9005-328</strain>
    </source>
</reference>
<evidence type="ECO:0000313" key="2">
    <source>
        <dbReference type="Proteomes" id="UP000439780"/>
    </source>
</evidence>
<protein>
    <submittedName>
        <fullName evidence="1">Uncharacterized protein</fullName>
    </submittedName>
</protein>
<dbReference type="EMBL" id="WTYA01000002">
    <property type="protein sequence ID" value="MXP27915.1"/>
    <property type="molecule type" value="Genomic_DNA"/>
</dbReference>
<comment type="caution">
    <text evidence="1">The sequence shown here is derived from an EMBL/GenBank/DDBJ whole genome shotgun (WGS) entry which is preliminary data.</text>
</comment>
<proteinExistence type="predicted"/>
<dbReference type="RefSeq" id="WP_160752208.1">
    <property type="nucleotide sequence ID" value="NZ_WTYA01000002.1"/>
</dbReference>